<gene>
    <name evidence="1" type="ORF">GPM918_LOCUS32327</name>
    <name evidence="2" type="ORF">SRO942_LOCUS32994</name>
</gene>
<proteinExistence type="predicted"/>
<name>A0A815JKV2_9BILA</name>
<dbReference type="OrthoDB" id="10066116at2759"/>
<comment type="caution">
    <text evidence="1">The sequence shown here is derived from an EMBL/GenBank/DDBJ whole genome shotgun (WGS) entry which is preliminary data.</text>
</comment>
<accession>A0A815JKV2</accession>
<dbReference type="AlphaFoldDB" id="A0A815JKV2"/>
<reference evidence="1" key="1">
    <citation type="submission" date="2021-02" db="EMBL/GenBank/DDBJ databases">
        <authorList>
            <person name="Nowell W R."/>
        </authorList>
    </citation>
    <scope>NUCLEOTIDE SEQUENCE</scope>
</reference>
<dbReference type="Proteomes" id="UP000663829">
    <property type="component" value="Unassembled WGS sequence"/>
</dbReference>
<evidence type="ECO:0000313" key="3">
    <source>
        <dbReference type="Proteomes" id="UP000663829"/>
    </source>
</evidence>
<protein>
    <submittedName>
        <fullName evidence="1">Uncharacterized protein</fullName>
    </submittedName>
</protein>
<keyword evidence="3" id="KW-1185">Reference proteome</keyword>
<evidence type="ECO:0000313" key="1">
    <source>
        <dbReference type="EMBL" id="CAF1381003.1"/>
    </source>
</evidence>
<dbReference type="Proteomes" id="UP000681722">
    <property type="component" value="Unassembled WGS sequence"/>
</dbReference>
<dbReference type="EMBL" id="CAJOBC010081456">
    <property type="protein sequence ID" value="CAF4275800.1"/>
    <property type="molecule type" value="Genomic_DNA"/>
</dbReference>
<evidence type="ECO:0000313" key="2">
    <source>
        <dbReference type="EMBL" id="CAF4275800.1"/>
    </source>
</evidence>
<organism evidence="1 3">
    <name type="scientific">Didymodactylos carnosus</name>
    <dbReference type="NCBI Taxonomy" id="1234261"/>
    <lineage>
        <taxon>Eukaryota</taxon>
        <taxon>Metazoa</taxon>
        <taxon>Spiralia</taxon>
        <taxon>Gnathifera</taxon>
        <taxon>Rotifera</taxon>
        <taxon>Eurotatoria</taxon>
        <taxon>Bdelloidea</taxon>
        <taxon>Philodinida</taxon>
        <taxon>Philodinidae</taxon>
        <taxon>Didymodactylos</taxon>
    </lineage>
</organism>
<sequence>MWSADTLQVRPKPPKNDELSFILGTALAVAILAVRQSNTATAISTSTASVATQVPTSSTIISSLTTTVVTLTTSVTTTVATTSSQTTTIATLTTLPTTTVTTLAATTTSVSSSMTTSIISTTSLTAITSTTVTTIPTTSSNIVAGPDASCTRWYCKDVLTFKNTGTLIALTVVITVQKTVGAYSPNIWTNLAGGIYTSSIVDNGSQLIYTYTLNTGSTLASGSYGFGGNYSLTGTVQDTTADTWTISYTDNSNTITTEAGHF</sequence>
<dbReference type="EMBL" id="CAJNOQ010016443">
    <property type="protein sequence ID" value="CAF1381003.1"/>
    <property type="molecule type" value="Genomic_DNA"/>
</dbReference>